<keyword evidence="2" id="KW-0067">ATP-binding</keyword>
<dbReference type="GO" id="GO:0005524">
    <property type="term" value="F:ATP binding"/>
    <property type="evidence" value="ECO:0007669"/>
    <property type="project" value="UniProtKB-KW"/>
</dbReference>
<keyword evidence="2" id="KW-0547">Nucleotide-binding</keyword>
<organism evidence="2 3">
    <name type="scientific">Chryseobacterium shandongense</name>
    <dbReference type="NCBI Taxonomy" id="1493872"/>
    <lineage>
        <taxon>Bacteria</taxon>
        <taxon>Pseudomonadati</taxon>
        <taxon>Bacteroidota</taxon>
        <taxon>Flavobacteriia</taxon>
        <taxon>Flavobacteriales</taxon>
        <taxon>Weeksellaceae</taxon>
        <taxon>Chryseobacterium group</taxon>
        <taxon>Chryseobacterium</taxon>
    </lineage>
</organism>
<reference evidence="2 3" key="1">
    <citation type="submission" date="2018-11" db="EMBL/GenBank/DDBJ databases">
        <title>Proposal to divide the Flavobacteriaceae and reorganize its genera based on Amino Acid Identity values calculated from whole genome sequences.</title>
        <authorList>
            <person name="Nicholson A.C."/>
            <person name="Gulvik C.A."/>
            <person name="Whitney A.M."/>
            <person name="Humrighouse B.W."/>
            <person name="Bell M."/>
            <person name="Holmes B."/>
            <person name="Steigerwalt A.G."/>
            <person name="Villarma A."/>
            <person name="Sheth M."/>
            <person name="Batra D."/>
            <person name="Pryor J."/>
            <person name="Bernardet J.-F."/>
            <person name="Hugo C."/>
            <person name="Kampfer P."/>
            <person name="Newman J."/>
            <person name="McQuiston J.R."/>
        </authorList>
    </citation>
    <scope>NUCLEOTIDE SEQUENCE [LARGE SCALE GENOMIC DNA]</scope>
    <source>
        <strain evidence="2 3">H5143</strain>
    </source>
</reference>
<evidence type="ECO:0000313" key="2">
    <source>
        <dbReference type="EMBL" id="AZA95338.1"/>
    </source>
</evidence>
<name>A0ABM7B9F0_9FLAO</name>
<accession>A0ABM7B9F0</accession>
<dbReference type="SUPFAM" id="SSF52540">
    <property type="entry name" value="P-loop containing nucleoside triphosphate hydrolases"/>
    <property type="match status" value="1"/>
</dbReference>
<dbReference type="RefSeq" id="WP_123860791.1">
    <property type="nucleotide sequence ID" value="NZ_CP033912.1"/>
</dbReference>
<protein>
    <submittedName>
        <fullName evidence="2">ATP-binding protein</fullName>
    </submittedName>
</protein>
<sequence length="207" mass="23883">MQKIVTTKNFNSIFQQCDRARTYKKLIAITGNEGTGKTIALQQYERDNENTFKIHCLKTMKAKELLTAILFSLGESFTGSPYQMTFKIAEILNSKEKPLLMFDEISTLGVSHLIYIKDIWDMVENNCGIVLCGQHYFITNLEKAVSKFKVGMPEFLSRISSFTELDEITNQEIEYICKENGIEDCNKYFNLPNFRVLSNIIKNLKEE</sequence>
<dbReference type="Pfam" id="PF13401">
    <property type="entry name" value="AAA_22"/>
    <property type="match status" value="1"/>
</dbReference>
<dbReference type="InterPro" id="IPR052026">
    <property type="entry name" value="ExeA_AAA_ATPase_DNA-bind"/>
</dbReference>
<dbReference type="PANTHER" id="PTHR35894:SF5">
    <property type="entry name" value="MU-LIKE PROPHAGE FLUMU DNA TRANSPOSITION PROTEIN B"/>
    <property type="match status" value="1"/>
</dbReference>
<gene>
    <name evidence="2" type="ORF">EG353_07085</name>
</gene>
<dbReference type="Gene3D" id="3.40.50.300">
    <property type="entry name" value="P-loop containing nucleotide triphosphate hydrolases"/>
    <property type="match status" value="1"/>
</dbReference>
<dbReference type="EMBL" id="CP033912">
    <property type="protein sequence ID" value="AZA95338.1"/>
    <property type="molecule type" value="Genomic_DNA"/>
</dbReference>
<dbReference type="InterPro" id="IPR027417">
    <property type="entry name" value="P-loop_NTPase"/>
</dbReference>
<evidence type="ECO:0000313" key="3">
    <source>
        <dbReference type="Proteomes" id="UP000281741"/>
    </source>
</evidence>
<proteinExistence type="predicted"/>
<evidence type="ECO:0000259" key="1">
    <source>
        <dbReference type="Pfam" id="PF13401"/>
    </source>
</evidence>
<dbReference type="PANTHER" id="PTHR35894">
    <property type="entry name" value="GENERAL SECRETION PATHWAY PROTEIN A-RELATED"/>
    <property type="match status" value="1"/>
</dbReference>
<feature type="domain" description="ORC1/DEAH AAA+ ATPase" evidence="1">
    <location>
        <begin position="22"/>
        <end position="137"/>
    </location>
</feature>
<dbReference type="Proteomes" id="UP000281741">
    <property type="component" value="Chromosome"/>
</dbReference>
<keyword evidence="3" id="KW-1185">Reference proteome</keyword>
<dbReference type="InterPro" id="IPR049945">
    <property type="entry name" value="AAA_22"/>
</dbReference>